<protein>
    <recommendedName>
        <fullName evidence="5">Cilia- and flagella-associated protein 157</fullName>
    </recommendedName>
</protein>
<feature type="compositionally biased region" description="Low complexity" evidence="2">
    <location>
        <begin position="514"/>
        <end position="527"/>
    </location>
</feature>
<feature type="region of interest" description="Disordered" evidence="2">
    <location>
        <begin position="496"/>
        <end position="533"/>
    </location>
</feature>
<dbReference type="EMBL" id="JALJOQ010000023">
    <property type="protein sequence ID" value="KAK9808426.1"/>
    <property type="molecule type" value="Genomic_DNA"/>
</dbReference>
<feature type="coiled-coil region" evidence="1">
    <location>
        <begin position="89"/>
        <end position="123"/>
    </location>
</feature>
<evidence type="ECO:0000256" key="2">
    <source>
        <dbReference type="SAM" id="MobiDB-lite"/>
    </source>
</evidence>
<evidence type="ECO:0008006" key="5">
    <source>
        <dbReference type="Google" id="ProtNLM"/>
    </source>
</evidence>
<keyword evidence="4" id="KW-1185">Reference proteome</keyword>
<evidence type="ECO:0000313" key="4">
    <source>
        <dbReference type="Proteomes" id="UP001465755"/>
    </source>
</evidence>
<proteinExistence type="predicted"/>
<accession>A0AAW1PIV6</accession>
<reference evidence="3 4" key="1">
    <citation type="journal article" date="2024" name="Nat. Commun.">
        <title>Phylogenomics reveals the evolutionary origins of lichenization in chlorophyte algae.</title>
        <authorList>
            <person name="Puginier C."/>
            <person name="Libourel C."/>
            <person name="Otte J."/>
            <person name="Skaloud P."/>
            <person name="Haon M."/>
            <person name="Grisel S."/>
            <person name="Petersen M."/>
            <person name="Berrin J.G."/>
            <person name="Delaux P.M."/>
            <person name="Dal Grande F."/>
            <person name="Keller J."/>
        </authorList>
    </citation>
    <scope>NUCLEOTIDE SEQUENCE [LARGE SCALE GENOMIC DNA]</scope>
    <source>
        <strain evidence="3 4">SAG 2036</strain>
    </source>
</reference>
<comment type="caution">
    <text evidence="3">The sequence shown here is derived from an EMBL/GenBank/DDBJ whole genome shotgun (WGS) entry which is preliminary data.</text>
</comment>
<feature type="compositionally biased region" description="Low complexity" evidence="2">
    <location>
        <begin position="391"/>
        <end position="414"/>
    </location>
</feature>
<feature type="coiled-coil region" evidence="1">
    <location>
        <begin position="320"/>
        <end position="347"/>
    </location>
</feature>
<feature type="compositionally biased region" description="Basic and acidic residues" evidence="2">
    <location>
        <begin position="9"/>
        <end position="21"/>
    </location>
</feature>
<keyword evidence="1" id="KW-0175">Coiled coil</keyword>
<organism evidence="3 4">
    <name type="scientific">Symbiochloris irregularis</name>
    <dbReference type="NCBI Taxonomy" id="706552"/>
    <lineage>
        <taxon>Eukaryota</taxon>
        <taxon>Viridiplantae</taxon>
        <taxon>Chlorophyta</taxon>
        <taxon>core chlorophytes</taxon>
        <taxon>Trebouxiophyceae</taxon>
        <taxon>Trebouxiales</taxon>
        <taxon>Trebouxiaceae</taxon>
        <taxon>Symbiochloris</taxon>
    </lineage>
</organism>
<evidence type="ECO:0000256" key="1">
    <source>
        <dbReference type="SAM" id="Coils"/>
    </source>
</evidence>
<sequence>MPPKKTAAKGKDGKGKKKEAGGGEAPKNVENLVNEIADKDLRIQDLLLDLAREKQQLAYYDAECSKLSETNRGCQDDLHNINEYLTKQLELSKLKSASLQNTVEQLEAKLELEASAHKAALKQVYAEWAQDRSNVTAELVAMESDVEAGKTASAERVDMIAALEAAQEHTAKARHECQLQIEEFERQAAGFKERVRLHAEQSMRECEERVRGEALGKANQTFVEMSQALKKSHAELEQLAGRTQELMQNQVILQRDLDLYKGRETAHTRKTAMLKRAVMVLTARVKDAESERSDHAAGVADLREALAEAEGAASGAGDLAAESAREVASLKREIESLRATHKAALRRKPSFVARPESTSLDAVFQCINNVLFARTRAALLAQTGADQDASAADDLPAAEDSAASAGTADSAPAAVPGGDSVYSPLSAEECQALGQSLMQAAGGGTGMGSGLILTLPHQFSISAHGHTASTSPPRSPSTAAFTHSLKLNLHDLTDKRPTSALASSQYSSEGARLSRAAEAADSSPASSHPEKLQNPAADVANALGQYLDAQAGAEASAQDMSEAKEGGADVSGAALEATGEPEHLEAKEHARMMRRLFSKAGRVSFALRDAEEVNKMIAHLAV</sequence>
<name>A0AAW1PIV6_9CHLO</name>
<feature type="coiled-coil region" evidence="1">
    <location>
        <begin position="174"/>
        <end position="201"/>
    </location>
</feature>
<evidence type="ECO:0000313" key="3">
    <source>
        <dbReference type="EMBL" id="KAK9808426.1"/>
    </source>
</evidence>
<dbReference type="AlphaFoldDB" id="A0AAW1PIV6"/>
<feature type="region of interest" description="Disordered" evidence="2">
    <location>
        <begin position="1"/>
        <end position="28"/>
    </location>
</feature>
<gene>
    <name evidence="3" type="ORF">WJX73_003610</name>
</gene>
<feature type="region of interest" description="Disordered" evidence="2">
    <location>
        <begin position="391"/>
        <end position="420"/>
    </location>
</feature>
<dbReference type="Proteomes" id="UP001465755">
    <property type="component" value="Unassembled WGS sequence"/>
</dbReference>